<dbReference type="EMBL" id="JAKOGI010000133">
    <property type="protein sequence ID" value="KAJ8442826.1"/>
    <property type="molecule type" value="Genomic_DNA"/>
</dbReference>
<evidence type="ECO:0000313" key="1">
    <source>
        <dbReference type="EMBL" id="KAJ8442826.1"/>
    </source>
</evidence>
<dbReference type="AlphaFoldDB" id="A0A9Q1KEN6"/>
<evidence type="ECO:0000313" key="2">
    <source>
        <dbReference type="Proteomes" id="UP001153076"/>
    </source>
</evidence>
<reference evidence="1" key="1">
    <citation type="submission" date="2022-04" db="EMBL/GenBank/DDBJ databases">
        <title>Carnegiea gigantea Genome sequencing and assembly v2.</title>
        <authorList>
            <person name="Copetti D."/>
            <person name="Sanderson M.J."/>
            <person name="Burquez A."/>
            <person name="Wojciechowski M.F."/>
        </authorList>
    </citation>
    <scope>NUCLEOTIDE SEQUENCE</scope>
    <source>
        <strain evidence="1">SGP5-SGP5p</strain>
        <tissue evidence="1">Aerial part</tissue>
    </source>
</reference>
<proteinExistence type="predicted"/>
<dbReference type="SUPFAM" id="SSF56219">
    <property type="entry name" value="DNase I-like"/>
    <property type="match status" value="1"/>
</dbReference>
<organism evidence="1 2">
    <name type="scientific">Carnegiea gigantea</name>
    <dbReference type="NCBI Taxonomy" id="171969"/>
    <lineage>
        <taxon>Eukaryota</taxon>
        <taxon>Viridiplantae</taxon>
        <taxon>Streptophyta</taxon>
        <taxon>Embryophyta</taxon>
        <taxon>Tracheophyta</taxon>
        <taxon>Spermatophyta</taxon>
        <taxon>Magnoliopsida</taxon>
        <taxon>eudicotyledons</taxon>
        <taxon>Gunneridae</taxon>
        <taxon>Pentapetalae</taxon>
        <taxon>Caryophyllales</taxon>
        <taxon>Cactineae</taxon>
        <taxon>Cactaceae</taxon>
        <taxon>Cactoideae</taxon>
        <taxon>Echinocereeae</taxon>
        <taxon>Carnegiea</taxon>
    </lineage>
</organism>
<accession>A0A9Q1KEN6</accession>
<dbReference type="PANTHER" id="PTHR33710:SF79">
    <property type="entry name" value="OS06G0205337 PROTEIN"/>
    <property type="match status" value="1"/>
</dbReference>
<dbReference type="InterPro" id="IPR036691">
    <property type="entry name" value="Endo/exonu/phosph_ase_sf"/>
</dbReference>
<dbReference type="Proteomes" id="UP001153076">
    <property type="component" value="Unassembled WGS sequence"/>
</dbReference>
<keyword evidence="2" id="KW-1185">Reference proteome</keyword>
<gene>
    <name evidence="1" type="ORF">Cgig2_016292</name>
</gene>
<comment type="caution">
    <text evidence="1">The sequence shown here is derived from an EMBL/GenBank/DDBJ whole genome shotgun (WGS) entry which is preliminary data.</text>
</comment>
<dbReference type="PANTHER" id="PTHR33710">
    <property type="entry name" value="BNAC02G09200D PROTEIN"/>
    <property type="match status" value="1"/>
</dbReference>
<protein>
    <submittedName>
        <fullName evidence="1">Uncharacterized protein</fullName>
    </submittedName>
</protein>
<name>A0A9Q1KEN6_9CARY</name>
<sequence>MKKPPDPGGSSCYSHSSYFFLVFYCSSAPNSCFPDHARIIALFSRRNVGLLQSDLLSKLPSLVLKLFSPSSILHCAINLAIFMKEKSGKSDLLLYSPNTGAHLLVMDTNFAKGRMPCGSNLAFYAADWIRVSSKIPQPSYSYGTQGLGPKFLRAMLFEFFNESEGYNGYCKCCAVLLQADNTCLYSWLGLTSPRVTLGFSLLISSQRFPMSVLEISEGAPLAVLWTVLKLKWASQHLIVGLTWSIERIIHLASLCFLSLNFDFVFDYQVYPFSGSKTIEIGCFNELENSMDKKGGTPISHSQRKRIPAFLNTINTTSLPVLGRPFTWKSRVRGQLIYEKLDRAIGRNDWHNLYPAANITHGPLTCSDYCFLLNILKQSINNPLSVFS</sequence>
<dbReference type="OrthoDB" id="1748430at2759"/>